<evidence type="ECO:0000313" key="1">
    <source>
        <dbReference type="EMBL" id="ACI11367.1"/>
    </source>
</evidence>
<name>B5Y171_KLEV3</name>
<evidence type="ECO:0000313" key="2">
    <source>
        <dbReference type="Proteomes" id="UP000001734"/>
    </source>
</evidence>
<protein>
    <submittedName>
        <fullName evidence="1">Uncharacterized protein</fullName>
    </submittedName>
</protein>
<dbReference type="KEGG" id="kpe:KPK_4413"/>
<organism evidence="1 2">
    <name type="scientific">Klebsiella variicola (strain 342)</name>
    <name type="common">Klebsiella pneumoniae</name>
    <dbReference type="NCBI Taxonomy" id="507522"/>
    <lineage>
        <taxon>Bacteria</taxon>
        <taxon>Pseudomonadati</taxon>
        <taxon>Pseudomonadota</taxon>
        <taxon>Gammaproteobacteria</taxon>
        <taxon>Enterobacterales</taxon>
        <taxon>Enterobacteriaceae</taxon>
        <taxon>Klebsiella/Raoultella group</taxon>
        <taxon>Klebsiella</taxon>
        <taxon>Klebsiella pneumoniae complex</taxon>
    </lineage>
</organism>
<dbReference type="AlphaFoldDB" id="B5Y171"/>
<reference evidence="1 2" key="1">
    <citation type="journal article" date="2008" name="PLoS Genet.">
        <title>Complete genome sequence of the N2-fixing broad host range endophyte Klebsiella pneumoniae 342 and virulence predictions verified in mice.</title>
        <authorList>
            <person name="Fouts D.E."/>
            <person name="Tyler H.L."/>
            <person name="DeBoy R.T."/>
            <person name="Daugherty S."/>
            <person name="Ren Q."/>
            <person name="Badger J.H."/>
            <person name="Durkin A.S."/>
            <person name="Huot H."/>
            <person name="Shrivastava S."/>
            <person name="Kothari S."/>
            <person name="Dodson R.J."/>
            <person name="Mohamoud Y."/>
            <person name="Khouri H."/>
            <person name="Roesch L.F."/>
            <person name="Krogfelt K.A."/>
            <person name="Struve C."/>
            <person name="Triplett E.W."/>
            <person name="Methe B.A."/>
        </authorList>
    </citation>
    <scope>NUCLEOTIDE SEQUENCE [LARGE SCALE GENOMIC DNA]</scope>
    <source>
        <strain evidence="1 2">342</strain>
    </source>
</reference>
<dbReference type="BioCyc" id="KPNE507522:GI0B-4394-MONOMER"/>
<gene>
    <name evidence="1" type="ordered locus">KPK_4413</name>
</gene>
<dbReference type="HOGENOM" id="CLU_2666271_0_0_6"/>
<sequence>MMGHHNKRLMRIFQLTVLLSSTVRLWHGEHHERASPFPGLVRIPIICSFIRGVSSRQAVTGHRAKCGTVKSCGID</sequence>
<dbReference type="EMBL" id="CP000964">
    <property type="protein sequence ID" value="ACI11367.1"/>
    <property type="molecule type" value="Genomic_DNA"/>
</dbReference>
<proteinExistence type="predicted"/>
<accession>B5Y171</accession>
<dbReference type="Proteomes" id="UP000001734">
    <property type="component" value="Chromosome"/>
</dbReference>